<keyword evidence="3" id="KW-0808">Transferase</keyword>
<dbReference type="InterPro" id="IPR001173">
    <property type="entry name" value="Glyco_trans_2-like"/>
</dbReference>
<comment type="similarity">
    <text evidence="1">Belongs to the glycosyltransferase 2 family. WaaE/KdtX subfamily.</text>
</comment>
<evidence type="ECO:0000256" key="1">
    <source>
        <dbReference type="ARBA" id="ARBA00038494"/>
    </source>
</evidence>
<dbReference type="Gene3D" id="3.90.550.10">
    <property type="entry name" value="Spore Coat Polysaccharide Biosynthesis Protein SpsA, Chain A"/>
    <property type="match status" value="1"/>
</dbReference>
<dbReference type="GO" id="GO:0016740">
    <property type="term" value="F:transferase activity"/>
    <property type="evidence" value="ECO:0007669"/>
    <property type="project" value="UniProtKB-KW"/>
</dbReference>
<proteinExistence type="inferred from homology"/>
<dbReference type="PANTHER" id="PTHR43630:SF2">
    <property type="entry name" value="GLYCOSYLTRANSFERASE"/>
    <property type="match status" value="1"/>
</dbReference>
<dbReference type="OrthoDB" id="9815923at2"/>
<dbReference type="CDD" id="cd02511">
    <property type="entry name" value="Beta4Glucosyltransferase"/>
    <property type="match status" value="1"/>
</dbReference>
<dbReference type="STRING" id="1197477.IA57_08795"/>
<protein>
    <submittedName>
        <fullName evidence="3">Glycosyl transferase</fullName>
    </submittedName>
</protein>
<gene>
    <name evidence="3" type="ORF">IA57_08795</name>
</gene>
<dbReference type="Proteomes" id="UP000028521">
    <property type="component" value="Unassembled WGS sequence"/>
</dbReference>
<dbReference type="eggNOG" id="COG0463">
    <property type="taxonomic scope" value="Bacteria"/>
</dbReference>
<dbReference type="InterPro" id="IPR029044">
    <property type="entry name" value="Nucleotide-diphossugar_trans"/>
</dbReference>
<reference evidence="4" key="2">
    <citation type="submission" date="2014-07" db="EMBL/GenBank/DDBJ databases">
        <title>Genome sequence of Mangrovimonas yunxiaonensis.</title>
        <authorList>
            <person name="Li Y."/>
            <person name="Zheng T."/>
        </authorList>
    </citation>
    <scope>NUCLEOTIDE SEQUENCE [LARGE SCALE GENOMIC DNA]</scope>
    <source>
        <strain evidence="4">LY01</strain>
    </source>
</reference>
<dbReference type="AlphaFoldDB" id="A0A084TIM3"/>
<dbReference type="RefSeq" id="WP_036121992.1">
    <property type="nucleotide sequence ID" value="NZ_BMET01000007.1"/>
</dbReference>
<reference evidence="3 4" key="1">
    <citation type="journal article" date="2014" name="Genome Announc.">
        <title>Draft Genome Sequence of the Algicidal Bacterium Mangrovimonas yunxiaonensis Strain LY01.</title>
        <authorList>
            <person name="Li Y."/>
            <person name="Zhu H."/>
            <person name="Li C."/>
            <person name="Zhang H."/>
            <person name="Chen Z."/>
            <person name="Zheng W."/>
            <person name="Xu H."/>
            <person name="Zheng T."/>
        </authorList>
    </citation>
    <scope>NUCLEOTIDE SEQUENCE [LARGE SCALE GENOMIC DNA]</scope>
    <source>
        <strain evidence="3 4">LY01</strain>
    </source>
</reference>
<sequence>MIKLSGVIITFNEERNIERCLKSLLHVVDEIVVVDSFSTDRTKSICEKYPVTFIEQAFLGYIEQKNFALNQASYNYIVSLDGDEALSETLQKELIYLKSNWTKNGYYANRFNNFCGQWIKHSDWYPNKKLRVFDRRVAQWEGINPHDEIVLQNPKNSGQLKGDILHWTYQSYSEFNKKTEHFSTIAAKAYFDLGKKAPMWKLIWNPTWAFFKAYFLRLGVLDGFNGFMICYQTGNITFLKYAKLRELYQEAKPSKT</sequence>
<evidence type="ECO:0000259" key="2">
    <source>
        <dbReference type="Pfam" id="PF00535"/>
    </source>
</evidence>
<dbReference type="EMBL" id="JPFK01000007">
    <property type="protein sequence ID" value="KFB00559.1"/>
    <property type="molecule type" value="Genomic_DNA"/>
</dbReference>
<accession>A0A084TIM3</accession>
<evidence type="ECO:0000313" key="4">
    <source>
        <dbReference type="Proteomes" id="UP000028521"/>
    </source>
</evidence>
<dbReference type="Pfam" id="PF00535">
    <property type="entry name" value="Glycos_transf_2"/>
    <property type="match status" value="1"/>
</dbReference>
<keyword evidence="4" id="KW-1185">Reference proteome</keyword>
<feature type="domain" description="Glycosyltransferase 2-like" evidence="2">
    <location>
        <begin position="7"/>
        <end position="138"/>
    </location>
</feature>
<evidence type="ECO:0000313" key="3">
    <source>
        <dbReference type="EMBL" id="KFB00559.1"/>
    </source>
</evidence>
<dbReference type="SUPFAM" id="SSF53448">
    <property type="entry name" value="Nucleotide-diphospho-sugar transferases"/>
    <property type="match status" value="1"/>
</dbReference>
<organism evidence="3 4">
    <name type="scientific">Mangrovimonas yunxiaonensis</name>
    <dbReference type="NCBI Taxonomy" id="1197477"/>
    <lineage>
        <taxon>Bacteria</taxon>
        <taxon>Pseudomonadati</taxon>
        <taxon>Bacteroidota</taxon>
        <taxon>Flavobacteriia</taxon>
        <taxon>Flavobacteriales</taxon>
        <taxon>Flavobacteriaceae</taxon>
        <taxon>Mangrovimonas</taxon>
    </lineage>
</organism>
<comment type="caution">
    <text evidence="3">The sequence shown here is derived from an EMBL/GenBank/DDBJ whole genome shotgun (WGS) entry which is preliminary data.</text>
</comment>
<dbReference type="PANTHER" id="PTHR43630">
    <property type="entry name" value="POLY-BETA-1,6-N-ACETYL-D-GLUCOSAMINE SYNTHASE"/>
    <property type="match status" value="1"/>
</dbReference>
<name>A0A084TIM3_9FLAO</name>